<dbReference type="EMBL" id="CP155447">
    <property type="protein sequence ID" value="XBH04091.1"/>
    <property type="molecule type" value="Genomic_DNA"/>
</dbReference>
<dbReference type="RefSeq" id="WP_406696837.1">
    <property type="nucleotide sequence ID" value="NZ_CP155447.1"/>
</dbReference>
<protein>
    <submittedName>
        <fullName evidence="1">Uncharacterized protein</fullName>
    </submittedName>
</protein>
<sequence>MTLVSQGLNHRIEMLINDLIEEGNVATASLASILVAAQGAVAGGYDVALCRHVWMASRDYETNLQEEVSTPDAGEFIGRTYQS</sequence>
<gene>
    <name evidence="1" type="ORF">V5E97_38195</name>
</gene>
<dbReference type="AlphaFoldDB" id="A0AAU7CFZ3"/>
<evidence type="ECO:0000313" key="1">
    <source>
        <dbReference type="EMBL" id="XBH04091.1"/>
    </source>
</evidence>
<proteinExistence type="predicted"/>
<accession>A0AAU7CFZ3</accession>
<organism evidence="1">
    <name type="scientific">Singulisphaera sp. Ch08</name>
    <dbReference type="NCBI Taxonomy" id="3120278"/>
    <lineage>
        <taxon>Bacteria</taxon>
        <taxon>Pseudomonadati</taxon>
        <taxon>Planctomycetota</taxon>
        <taxon>Planctomycetia</taxon>
        <taxon>Isosphaerales</taxon>
        <taxon>Isosphaeraceae</taxon>
        <taxon>Singulisphaera</taxon>
    </lineage>
</organism>
<name>A0AAU7CFZ3_9BACT</name>
<reference evidence="1" key="1">
    <citation type="submission" date="2024-05" db="EMBL/GenBank/DDBJ databases">
        <title>Planctomycetes of the genus Singulisphaera possess chitinolytic capabilities.</title>
        <authorList>
            <person name="Ivanova A."/>
        </authorList>
    </citation>
    <scope>NUCLEOTIDE SEQUENCE</scope>
    <source>
        <strain evidence="1">Ch08T</strain>
    </source>
</reference>